<dbReference type="InterPro" id="IPR036291">
    <property type="entry name" value="NAD(P)-bd_dom_sf"/>
</dbReference>
<keyword evidence="4" id="KW-1185">Reference proteome</keyword>
<dbReference type="PANTHER" id="PTHR47260">
    <property type="entry name" value="UPF0644 PROTEIN PB2B4.06"/>
    <property type="match status" value="1"/>
</dbReference>
<feature type="domain" description="Thioesterase" evidence="2">
    <location>
        <begin position="465"/>
        <end position="539"/>
    </location>
</feature>
<dbReference type="InterPro" id="IPR006683">
    <property type="entry name" value="Thioestr_dom"/>
</dbReference>
<proteinExistence type="predicted"/>
<evidence type="ECO:0000256" key="1">
    <source>
        <dbReference type="SAM" id="MobiDB-lite"/>
    </source>
</evidence>
<dbReference type="Gene3D" id="3.10.129.10">
    <property type="entry name" value="Hotdog Thioesterase"/>
    <property type="match status" value="1"/>
</dbReference>
<dbReference type="Gene3D" id="3.40.50.720">
    <property type="entry name" value="NAD(P)-binding Rossmann-like Domain"/>
    <property type="match status" value="2"/>
</dbReference>
<organism evidence="3 4">
    <name type="scientific">Agrocybe pediades</name>
    <dbReference type="NCBI Taxonomy" id="84607"/>
    <lineage>
        <taxon>Eukaryota</taxon>
        <taxon>Fungi</taxon>
        <taxon>Dikarya</taxon>
        <taxon>Basidiomycota</taxon>
        <taxon>Agaricomycotina</taxon>
        <taxon>Agaricomycetes</taxon>
        <taxon>Agaricomycetidae</taxon>
        <taxon>Agaricales</taxon>
        <taxon>Agaricineae</taxon>
        <taxon>Strophariaceae</taxon>
        <taxon>Agrocybe</taxon>
    </lineage>
</organism>
<dbReference type="PANTHER" id="PTHR47260:SF1">
    <property type="entry name" value="UPF0644 PROTEIN PB2B4.06"/>
    <property type="match status" value="1"/>
</dbReference>
<accession>A0A8H4R6C0</accession>
<feature type="region of interest" description="Disordered" evidence="1">
    <location>
        <begin position="564"/>
        <end position="593"/>
    </location>
</feature>
<dbReference type="InterPro" id="IPR052061">
    <property type="entry name" value="PTE-AB_protein"/>
</dbReference>
<dbReference type="InterPro" id="IPR029069">
    <property type="entry name" value="HotDog_dom_sf"/>
</dbReference>
<sequence length="593" mass="65743">MPVLVSGANGYIAMWTVRLLLERGYAVRGTVRDESKVEYMKKYFDSLGFGDKFETVIVPDIVKNSFPLPFKEQNKVKRIVITSSCAAVMAPPPKPTVFSEKDWNVTSTREVEEQGNKTAPMTIYRASKTLAEKGAWEFFEQHKSEIKWDLSVINPPFVFGPAIHEVKSLSSLNTSLQTWYDTIVVDSPKSKEALAVSNSWVDVRDTALGHVLALEKPEAGGERIITCEGGYIWQEWINAANSLSPNPLPSHKLPKGFPEITEGERVIHIAYNTSKEQRILGIKYHTKVETTKDTLEDFAKRGWARIIQRPTIAGVRRFSTEAPSPKRHRRGLGTLAAVVGASLVAGTLGAIYPPPPISILFPRAAPGPPAEPDSPESKAYTASLEEKLQVLPLLKQLREREDAKEWYETRPYQNFPEERRVNNLTAGALRGPGKLALLPLIRVKNDESESVVFLHLGRGLCGHDGIVHGGLLATLLDETLARTAISNLPEKVGVTAQLTLNYRAPTMADQFVVIKTKIDQLKGRKATVTGRVEDLNGTVLVEASATFVQPRYAKLLHSNQLRKAMGEPPASKEHEEPVLLADGQDLNKVHKHR</sequence>
<evidence type="ECO:0000259" key="2">
    <source>
        <dbReference type="Pfam" id="PF03061"/>
    </source>
</evidence>
<reference evidence="3 4" key="1">
    <citation type="submission" date="2019-12" db="EMBL/GenBank/DDBJ databases">
        <authorList>
            <person name="Floudas D."/>
            <person name="Bentzer J."/>
            <person name="Ahren D."/>
            <person name="Johansson T."/>
            <person name="Persson P."/>
            <person name="Tunlid A."/>
        </authorList>
    </citation>
    <scope>NUCLEOTIDE SEQUENCE [LARGE SCALE GENOMIC DNA]</scope>
    <source>
        <strain evidence="3 4">CBS 102.39</strain>
    </source>
</reference>
<dbReference type="Proteomes" id="UP000521872">
    <property type="component" value="Unassembled WGS sequence"/>
</dbReference>
<dbReference type="CDD" id="cd03443">
    <property type="entry name" value="PaaI_thioesterase"/>
    <property type="match status" value="1"/>
</dbReference>
<protein>
    <recommendedName>
        <fullName evidence="2">Thioesterase domain-containing protein</fullName>
    </recommendedName>
</protein>
<comment type="caution">
    <text evidence="3">The sequence shown here is derived from an EMBL/GenBank/DDBJ whole genome shotgun (WGS) entry which is preliminary data.</text>
</comment>
<dbReference type="AlphaFoldDB" id="A0A8H4R6C0"/>
<evidence type="ECO:0000313" key="4">
    <source>
        <dbReference type="Proteomes" id="UP000521872"/>
    </source>
</evidence>
<dbReference type="SUPFAM" id="SSF54637">
    <property type="entry name" value="Thioesterase/thiol ester dehydrase-isomerase"/>
    <property type="match status" value="1"/>
</dbReference>
<dbReference type="SUPFAM" id="SSF51735">
    <property type="entry name" value="NAD(P)-binding Rossmann-fold domains"/>
    <property type="match status" value="1"/>
</dbReference>
<name>A0A8H4R6C0_9AGAR</name>
<evidence type="ECO:0000313" key="3">
    <source>
        <dbReference type="EMBL" id="KAF4623193.1"/>
    </source>
</evidence>
<dbReference type="Pfam" id="PF03061">
    <property type="entry name" value="4HBT"/>
    <property type="match status" value="1"/>
</dbReference>
<gene>
    <name evidence="3" type="ORF">D9613_001337</name>
</gene>
<dbReference type="EMBL" id="JAACJL010000001">
    <property type="protein sequence ID" value="KAF4623193.1"/>
    <property type="molecule type" value="Genomic_DNA"/>
</dbReference>